<comment type="similarity">
    <text evidence="1">Belongs to the CRISPR-associated Csm3 family.</text>
</comment>
<evidence type="ECO:0000313" key="11">
    <source>
        <dbReference type="Proteomes" id="UP000286715"/>
    </source>
</evidence>
<evidence type="ECO:0000259" key="9">
    <source>
        <dbReference type="Pfam" id="PF03787"/>
    </source>
</evidence>
<evidence type="ECO:0000256" key="8">
    <source>
        <dbReference type="ARBA" id="ARBA00033183"/>
    </source>
</evidence>
<dbReference type="RefSeq" id="WP_124398058.1">
    <property type="nucleotide sequence ID" value="NZ_BHZE01000014.1"/>
</dbReference>
<dbReference type="GO" id="GO:0051607">
    <property type="term" value="P:defense response to virus"/>
    <property type="evidence" value="ECO:0007669"/>
    <property type="project" value="UniProtKB-KW"/>
</dbReference>
<evidence type="ECO:0000256" key="5">
    <source>
        <dbReference type="ARBA" id="ARBA00022801"/>
    </source>
</evidence>
<evidence type="ECO:0000256" key="2">
    <source>
        <dbReference type="ARBA" id="ARBA00022150"/>
    </source>
</evidence>
<evidence type="ECO:0000256" key="4">
    <source>
        <dbReference type="ARBA" id="ARBA00022759"/>
    </source>
</evidence>
<protein>
    <recommendedName>
        <fullName evidence="2">CRISPR system Cms endoribonuclease Csm3</fullName>
    </recommendedName>
    <alternativeName>
        <fullName evidence="8">CRISPR type III A-associated RAMP protein Csm3</fullName>
    </alternativeName>
</protein>
<name>A0A401XLW2_9FLAO</name>
<accession>A0A401XLW2</accession>
<dbReference type="GO" id="GO:0003723">
    <property type="term" value="F:RNA binding"/>
    <property type="evidence" value="ECO:0007669"/>
    <property type="project" value="UniProtKB-KW"/>
</dbReference>
<dbReference type="EMBL" id="BHZE01000014">
    <property type="protein sequence ID" value="GCD77996.1"/>
    <property type="molecule type" value="Genomic_DNA"/>
</dbReference>
<gene>
    <name evidence="10" type="ORF">JCM31826_14780</name>
</gene>
<feature type="domain" description="CRISPR type III-associated protein" evidence="9">
    <location>
        <begin position="13"/>
        <end position="208"/>
    </location>
</feature>
<sequence>MLKLRSKIIITGKIKTLSGLTIGGTFSPLSIGAPDNIVIRNPISGKPYIPGSSLKGKIRSLIDVRDGSIVRADMNNVKWISSSDVNNISARLFGKAEANNPRPSRVIFRDAEILDDPEKFQNTDMPYTETKMEVVIDRITSAAMPRQIERVPAGAEFPLEIVINVFEGEANGVKDDEKEYVNTIFSGLMLLEDDYLGGKGSRGSGRVKITIDSIKERSAEYYKNPIKHLEKNFDIEIPESLRAQAVS</sequence>
<proteinExistence type="inferred from homology"/>
<dbReference type="NCBIfam" id="TIGR02582">
    <property type="entry name" value="cas7_TM1809"/>
    <property type="match status" value="1"/>
</dbReference>
<reference evidence="10 11" key="1">
    <citation type="submission" date="2018-11" db="EMBL/GenBank/DDBJ databases">
        <title>Schleiferia aggregans sp. nov., a moderately thermophilic heterotrophic bacterium isolated from microbial mats at a terrestrial hot spring.</title>
        <authorList>
            <person name="Iino T."/>
            <person name="Ohkuma M."/>
            <person name="Haruta S."/>
        </authorList>
    </citation>
    <scope>NUCLEOTIDE SEQUENCE [LARGE SCALE GENOMIC DNA]</scope>
    <source>
        <strain evidence="10 11">LA</strain>
    </source>
</reference>
<evidence type="ECO:0000313" key="10">
    <source>
        <dbReference type="EMBL" id="GCD77996.1"/>
    </source>
</evidence>
<keyword evidence="7" id="KW-0051">Antiviral defense</keyword>
<dbReference type="Proteomes" id="UP000286715">
    <property type="component" value="Unassembled WGS sequence"/>
</dbReference>
<keyword evidence="5" id="KW-0378">Hydrolase</keyword>
<dbReference type="OrthoDB" id="1063910at2"/>
<dbReference type="GO" id="GO:0004519">
    <property type="term" value="F:endonuclease activity"/>
    <property type="evidence" value="ECO:0007669"/>
    <property type="project" value="UniProtKB-KW"/>
</dbReference>
<dbReference type="PANTHER" id="PTHR35579:SF3">
    <property type="entry name" value="CRISPR SYSTEM CMS ENDORIBONUCLEASE CSM3"/>
    <property type="match status" value="1"/>
</dbReference>
<evidence type="ECO:0000256" key="3">
    <source>
        <dbReference type="ARBA" id="ARBA00022722"/>
    </source>
</evidence>
<dbReference type="InterPro" id="IPR052216">
    <property type="entry name" value="CRISPR_Csm3_endoribonuclease"/>
</dbReference>
<keyword evidence="11" id="KW-1185">Reference proteome</keyword>
<evidence type="ECO:0000256" key="1">
    <source>
        <dbReference type="ARBA" id="ARBA00006342"/>
    </source>
</evidence>
<dbReference type="Pfam" id="PF03787">
    <property type="entry name" value="RAMPs"/>
    <property type="match status" value="1"/>
</dbReference>
<keyword evidence="3" id="KW-0540">Nuclease</keyword>
<comment type="caution">
    <text evidence="10">The sequence shown here is derived from an EMBL/GenBank/DDBJ whole genome shotgun (WGS) entry which is preliminary data.</text>
</comment>
<dbReference type="InterPro" id="IPR005537">
    <property type="entry name" value="RAMP_III_fam"/>
</dbReference>
<evidence type="ECO:0000256" key="6">
    <source>
        <dbReference type="ARBA" id="ARBA00022884"/>
    </source>
</evidence>
<dbReference type="GO" id="GO:0016787">
    <property type="term" value="F:hydrolase activity"/>
    <property type="evidence" value="ECO:0007669"/>
    <property type="project" value="UniProtKB-KW"/>
</dbReference>
<evidence type="ECO:0000256" key="7">
    <source>
        <dbReference type="ARBA" id="ARBA00023118"/>
    </source>
</evidence>
<dbReference type="PANTHER" id="PTHR35579">
    <property type="entry name" value="CRISPR SYSTEM CMS ENDORIBONUCLEASE CSM3"/>
    <property type="match status" value="1"/>
</dbReference>
<keyword evidence="6" id="KW-0694">RNA-binding</keyword>
<dbReference type="AlphaFoldDB" id="A0A401XLW2"/>
<dbReference type="InterPro" id="IPR013412">
    <property type="entry name" value="CRISPR-assoc_RAMP_Csm3"/>
</dbReference>
<keyword evidence="4" id="KW-0255">Endonuclease</keyword>
<organism evidence="10 11">
    <name type="scientific">Thermaurantimonas aggregans</name>
    <dbReference type="NCBI Taxonomy" id="2173829"/>
    <lineage>
        <taxon>Bacteria</taxon>
        <taxon>Pseudomonadati</taxon>
        <taxon>Bacteroidota</taxon>
        <taxon>Flavobacteriia</taxon>
        <taxon>Flavobacteriales</taxon>
        <taxon>Schleiferiaceae</taxon>
        <taxon>Thermaurantimonas</taxon>
    </lineage>
</organism>